<accession>A0A836A1B3</accession>
<comment type="subunit">
    <text evidence="7">Alpha-beta TR is a heterodimer composed of an alpha and beta chain; disulfide-linked. The alpha-beta TR is associated with the transmembrane signaling CD3 coreceptor proteins to form the TR-CD3 (TcR or TCR). The assembly of alpha-beta TR heterodimers with CD3 occurs in the endoplasmic reticulum where a single alpha-beta TR heterodimer associates with one CD3D-CD3E heterodimer, one CD3G-CD3E heterodimer and one CD247 homodimer forming a stable octameric structure. CD3D-CD3E and CD3G-CD3E heterodimers preferentially associate with TR alpha and TR beta chains, respectively. The association of the CD247 homodimer is the last step of TcR assembly in the endoplasmic reticulum and is required for transport to the cell surface.</text>
</comment>
<keyword evidence="8" id="KW-1064">Adaptive immunity</keyword>
<evidence type="ECO:0000256" key="4">
    <source>
        <dbReference type="ARBA" id="ARBA00023136"/>
    </source>
</evidence>
<evidence type="ECO:0000256" key="5">
    <source>
        <dbReference type="ARBA" id="ARBA00023157"/>
    </source>
</evidence>
<evidence type="ECO:0000256" key="7">
    <source>
        <dbReference type="ARBA" id="ARBA00038651"/>
    </source>
</evidence>
<comment type="subcellular location">
    <subcellularLocation>
        <location evidence="1">Cell membrane</location>
    </subcellularLocation>
</comment>
<gene>
    <name evidence="11" type="ORF">JEQ12_018587</name>
</gene>
<protein>
    <recommendedName>
        <fullName evidence="10">Ig-like domain-containing protein</fullName>
    </recommendedName>
</protein>
<dbReference type="PANTHER" id="PTHR19339">
    <property type="entry name" value="T CELL RECEPTOR ALPHA VARIABLE 39"/>
    <property type="match status" value="1"/>
</dbReference>
<comment type="caution">
    <text evidence="11">The sequence shown here is derived from an EMBL/GenBank/DDBJ whole genome shotgun (WGS) entry which is preliminary data.</text>
</comment>
<evidence type="ECO:0000259" key="10">
    <source>
        <dbReference type="PROSITE" id="PS50835"/>
    </source>
</evidence>
<dbReference type="InterPro" id="IPR013106">
    <property type="entry name" value="Ig_V-set"/>
</dbReference>
<evidence type="ECO:0000256" key="9">
    <source>
        <dbReference type="SAM" id="SignalP"/>
    </source>
</evidence>
<organism evidence="11 12">
    <name type="scientific">Ovis aries</name>
    <name type="common">Sheep</name>
    <dbReference type="NCBI Taxonomy" id="9940"/>
    <lineage>
        <taxon>Eukaryota</taxon>
        <taxon>Metazoa</taxon>
        <taxon>Chordata</taxon>
        <taxon>Craniata</taxon>
        <taxon>Vertebrata</taxon>
        <taxon>Euteleostomi</taxon>
        <taxon>Mammalia</taxon>
        <taxon>Eutheria</taxon>
        <taxon>Laurasiatheria</taxon>
        <taxon>Artiodactyla</taxon>
        <taxon>Ruminantia</taxon>
        <taxon>Pecora</taxon>
        <taxon>Bovidae</taxon>
        <taxon>Caprinae</taxon>
        <taxon>Ovis</taxon>
    </lineage>
</organism>
<dbReference type="InterPro" id="IPR036179">
    <property type="entry name" value="Ig-like_dom_sf"/>
</dbReference>
<keyword evidence="6" id="KW-0325">Glycoprotein</keyword>
<dbReference type="Pfam" id="PF07686">
    <property type="entry name" value="V-set"/>
    <property type="match status" value="1"/>
</dbReference>
<evidence type="ECO:0000313" key="11">
    <source>
        <dbReference type="EMBL" id="KAG5207014.1"/>
    </source>
</evidence>
<dbReference type="InterPro" id="IPR013783">
    <property type="entry name" value="Ig-like_fold"/>
</dbReference>
<dbReference type="InterPro" id="IPR051896">
    <property type="entry name" value="TCR_alpha_variable"/>
</dbReference>
<keyword evidence="8" id="KW-1279">T cell receptor</keyword>
<dbReference type="EMBL" id="JAEMGP010000007">
    <property type="protein sequence ID" value="KAG5207014.1"/>
    <property type="molecule type" value="Genomic_DNA"/>
</dbReference>
<evidence type="ECO:0000313" key="12">
    <source>
        <dbReference type="Proteomes" id="UP000664991"/>
    </source>
</evidence>
<feature type="domain" description="Ig-like" evidence="10">
    <location>
        <begin position="97"/>
        <end position="180"/>
    </location>
</feature>
<keyword evidence="2" id="KW-1003">Cell membrane</keyword>
<dbReference type="PANTHER" id="PTHR19339:SF5">
    <property type="entry name" value="IG-LIKE DOMAIN-CONTAINING PROTEIN"/>
    <property type="match status" value="1"/>
</dbReference>
<dbReference type="PROSITE" id="PS50835">
    <property type="entry name" value="IG_LIKE"/>
    <property type="match status" value="1"/>
</dbReference>
<dbReference type="SMART" id="SM00406">
    <property type="entry name" value="IGv"/>
    <property type="match status" value="1"/>
</dbReference>
<keyword evidence="3 9" id="KW-0732">Signal</keyword>
<dbReference type="Gene3D" id="2.60.40.10">
    <property type="entry name" value="Immunoglobulins"/>
    <property type="match status" value="2"/>
</dbReference>
<evidence type="ECO:0000256" key="6">
    <source>
        <dbReference type="ARBA" id="ARBA00023180"/>
    </source>
</evidence>
<feature type="signal peptide" evidence="9">
    <location>
        <begin position="1"/>
        <end position="19"/>
    </location>
</feature>
<keyword evidence="4" id="KW-0472">Membrane</keyword>
<sequence>MLLLAPVLILWIQTSQMNGQQIKHFPEFLLLQEGENFTTYCNSSSLLSSLQWYKQRPGGSPVLLMILAKSGEVKTQQRQTGVSSLLTVEQRPPLLWVQEGESTNFTCSFPSSSFYALHWYRWEPAKGPKNLFVISVNGDEKKQGRVRVTLNTKEGYSSMYVRGSQPEDSATYLCASTQCH</sequence>
<dbReference type="AlphaFoldDB" id="A0A836A1B3"/>
<keyword evidence="8" id="KW-0391">Immunity</keyword>
<dbReference type="Proteomes" id="UP000664991">
    <property type="component" value="Unassembled WGS sequence"/>
</dbReference>
<evidence type="ECO:0000256" key="3">
    <source>
        <dbReference type="ARBA" id="ARBA00022729"/>
    </source>
</evidence>
<proteinExistence type="predicted"/>
<dbReference type="SUPFAM" id="SSF48726">
    <property type="entry name" value="Immunoglobulin"/>
    <property type="match status" value="2"/>
</dbReference>
<dbReference type="GO" id="GO:0042101">
    <property type="term" value="C:T cell receptor complex"/>
    <property type="evidence" value="ECO:0007669"/>
    <property type="project" value="UniProtKB-KW"/>
</dbReference>
<name>A0A836A1B3_SHEEP</name>
<evidence type="ECO:0000256" key="8">
    <source>
        <dbReference type="ARBA" id="ARBA00043266"/>
    </source>
</evidence>
<evidence type="ECO:0000256" key="2">
    <source>
        <dbReference type="ARBA" id="ARBA00022475"/>
    </source>
</evidence>
<evidence type="ECO:0000256" key="1">
    <source>
        <dbReference type="ARBA" id="ARBA00004236"/>
    </source>
</evidence>
<keyword evidence="5" id="KW-1015">Disulfide bond</keyword>
<reference evidence="11 12" key="1">
    <citation type="submission" date="2020-12" db="EMBL/GenBank/DDBJ databases">
        <title>De novo assembly of Tibetan sheep genome.</title>
        <authorList>
            <person name="Li X."/>
        </authorList>
    </citation>
    <scope>NUCLEOTIDE SEQUENCE [LARGE SCALE GENOMIC DNA]</scope>
    <source>
        <tissue evidence="11">Heart</tissue>
    </source>
</reference>
<dbReference type="InterPro" id="IPR007110">
    <property type="entry name" value="Ig-like_dom"/>
</dbReference>
<feature type="chain" id="PRO_5032860891" description="Ig-like domain-containing protein" evidence="9">
    <location>
        <begin position="20"/>
        <end position="180"/>
    </location>
</feature>